<dbReference type="SMART" id="SM00406">
    <property type="entry name" value="IGv"/>
    <property type="match status" value="1"/>
</dbReference>
<keyword evidence="15" id="KW-1185">Reference proteome</keyword>
<keyword evidence="9" id="KW-0325">Glycoprotein</keyword>
<protein>
    <recommendedName>
        <fullName evidence="13">Ig-like domain-containing protein</fullName>
    </recommendedName>
</protein>
<dbReference type="SUPFAM" id="SSF48726">
    <property type="entry name" value="Immunoglobulin"/>
    <property type="match status" value="1"/>
</dbReference>
<reference evidence="14" key="3">
    <citation type="submission" date="2025-09" db="UniProtKB">
        <authorList>
            <consortium name="Ensembl"/>
        </authorList>
    </citation>
    <scope>IDENTIFICATION</scope>
    <source>
        <strain evidence="14">Glennie</strain>
    </source>
</reference>
<dbReference type="InParanoid" id="A0A6I8PMI7"/>
<dbReference type="GO" id="GO:0016020">
    <property type="term" value="C:membrane"/>
    <property type="evidence" value="ECO:0007669"/>
    <property type="project" value="UniProtKB-SubCell"/>
</dbReference>
<dbReference type="Proteomes" id="UP000002279">
    <property type="component" value="Chromosome 18"/>
</dbReference>
<evidence type="ECO:0000256" key="8">
    <source>
        <dbReference type="ARBA" id="ARBA00023157"/>
    </source>
</evidence>
<evidence type="ECO:0000256" key="5">
    <source>
        <dbReference type="ARBA" id="ARBA00022989"/>
    </source>
</evidence>
<evidence type="ECO:0000256" key="11">
    <source>
        <dbReference type="SAM" id="Phobius"/>
    </source>
</evidence>
<dbReference type="OMA" id="RDQRANQ"/>
<evidence type="ECO:0000256" key="4">
    <source>
        <dbReference type="ARBA" id="ARBA00022859"/>
    </source>
</evidence>
<feature type="transmembrane region" description="Helical" evidence="11">
    <location>
        <begin position="182"/>
        <end position="202"/>
    </location>
</feature>
<evidence type="ECO:0000256" key="6">
    <source>
        <dbReference type="ARBA" id="ARBA00023130"/>
    </source>
</evidence>
<dbReference type="SMART" id="SM00409">
    <property type="entry name" value="IG"/>
    <property type="match status" value="1"/>
</dbReference>
<evidence type="ECO:0000256" key="10">
    <source>
        <dbReference type="ARBA" id="ARBA00023319"/>
    </source>
</evidence>
<dbReference type="GO" id="GO:0009986">
    <property type="term" value="C:cell surface"/>
    <property type="evidence" value="ECO:0000318"/>
    <property type="project" value="GO_Central"/>
</dbReference>
<dbReference type="Pfam" id="PF07686">
    <property type="entry name" value="V-set"/>
    <property type="match status" value="1"/>
</dbReference>
<dbReference type="GO" id="GO:0002250">
    <property type="term" value="P:adaptive immune response"/>
    <property type="evidence" value="ECO:0007669"/>
    <property type="project" value="UniProtKB-KW"/>
</dbReference>
<keyword evidence="8" id="KW-1015">Disulfide bond</keyword>
<evidence type="ECO:0000313" key="15">
    <source>
        <dbReference type="Proteomes" id="UP000002279"/>
    </source>
</evidence>
<dbReference type="PANTHER" id="PTHR11292">
    <property type="entry name" value="T-CELL SURFACE GLYCOPROTEIN CD8 BETA CHAIN"/>
    <property type="match status" value="1"/>
</dbReference>
<sequence>MQRWPWLWPWLGFFLSLQVPGASRTPLLLLSANSHLVTKNMNMKITCEVKHSPETSTVYWFRQTLLPGEDINNEFLASYSGKGSVVYGSGSFRASITVSKEQERNVYTLELISAEFSDSGVYFCCIIQAPALIFGPGINLEVVESLPTTKPTTVRTTRKKSCKPKPVDQVEKKGLFCMTLPLVLLVGGFSVLLISLIVTIHLHCKCFRDQRANQLPDFQLNEAVAARRITASQIWKGTFLTIIILVTQKTSDGVRIRNQVLLTPSHVLYPLAAMLLKVKAGYFGNLQ</sequence>
<keyword evidence="4" id="KW-0391">Immunity</keyword>
<comment type="subcellular location">
    <subcellularLocation>
        <location evidence="1">Membrane</location>
        <topology evidence="1">Single-pass type I membrane protein</topology>
    </subcellularLocation>
</comment>
<proteinExistence type="predicted"/>
<evidence type="ECO:0000256" key="2">
    <source>
        <dbReference type="ARBA" id="ARBA00022692"/>
    </source>
</evidence>
<dbReference type="Gene3D" id="2.60.40.10">
    <property type="entry name" value="Immunoglobulins"/>
    <property type="match status" value="1"/>
</dbReference>
<keyword evidence="5 11" id="KW-1133">Transmembrane helix</keyword>
<dbReference type="GO" id="GO:0015026">
    <property type="term" value="F:coreceptor activity"/>
    <property type="evidence" value="ECO:0007669"/>
    <property type="project" value="InterPro"/>
</dbReference>
<feature type="signal peptide" evidence="12">
    <location>
        <begin position="1"/>
        <end position="24"/>
    </location>
</feature>
<dbReference type="InterPro" id="IPR013783">
    <property type="entry name" value="Ig-like_fold"/>
</dbReference>
<dbReference type="GeneTree" id="ENSGT00510000048998"/>
<evidence type="ECO:0000259" key="13">
    <source>
        <dbReference type="PROSITE" id="PS50835"/>
    </source>
</evidence>
<evidence type="ECO:0000256" key="9">
    <source>
        <dbReference type="ARBA" id="ARBA00023180"/>
    </source>
</evidence>
<dbReference type="PANTHER" id="PTHR11292:SF7">
    <property type="entry name" value="T-CELL SURFACE GLYCOPROTEIN CD8 BETA CHAIN-RELATED"/>
    <property type="match status" value="1"/>
</dbReference>
<gene>
    <name evidence="14" type="primary">LOC103171163</name>
</gene>
<feature type="chain" id="PRO_5026195057" description="Ig-like domain-containing protein" evidence="12">
    <location>
        <begin position="25"/>
        <end position="287"/>
    </location>
</feature>
<dbReference type="FunCoup" id="A0A6I8PMI7">
    <property type="interactions" value="416"/>
</dbReference>
<dbReference type="InterPro" id="IPR007110">
    <property type="entry name" value="Ig-like_dom"/>
</dbReference>
<reference evidence="14 15" key="1">
    <citation type="journal article" date="2008" name="Nature">
        <title>Genome analysis of the platypus reveals unique signatures of evolution.</title>
        <authorList>
            <person name="Warren W.C."/>
            <person name="Hillier L.W."/>
            <person name="Marshall Graves J.A."/>
            <person name="Birney E."/>
            <person name="Ponting C.P."/>
            <person name="Grutzner F."/>
            <person name="Belov K."/>
            <person name="Miller W."/>
            <person name="Clarke L."/>
            <person name="Chinwalla A.T."/>
            <person name="Yang S.P."/>
            <person name="Heger A."/>
            <person name="Locke D.P."/>
            <person name="Miethke P."/>
            <person name="Waters P.D."/>
            <person name="Veyrunes F."/>
            <person name="Fulton L."/>
            <person name="Fulton B."/>
            <person name="Graves T."/>
            <person name="Wallis J."/>
            <person name="Puente X.S."/>
            <person name="Lopez-Otin C."/>
            <person name="Ordonez G.R."/>
            <person name="Eichler E.E."/>
            <person name="Chen L."/>
            <person name="Cheng Z."/>
            <person name="Deakin J.E."/>
            <person name="Alsop A."/>
            <person name="Thompson K."/>
            <person name="Kirby P."/>
            <person name="Papenfuss A.T."/>
            <person name="Wakefield M.J."/>
            <person name="Olender T."/>
            <person name="Lancet D."/>
            <person name="Huttley G.A."/>
            <person name="Smit A.F."/>
            <person name="Pask A."/>
            <person name="Temple-Smith P."/>
            <person name="Batzer M.A."/>
            <person name="Walker J.A."/>
            <person name="Konkel M.K."/>
            <person name="Harris R.S."/>
            <person name="Whittington C.M."/>
            <person name="Wong E.S."/>
            <person name="Gemmell N.J."/>
            <person name="Buschiazzo E."/>
            <person name="Vargas Jentzsch I.M."/>
            <person name="Merkel A."/>
            <person name="Schmitz J."/>
            <person name="Zemann A."/>
            <person name="Churakov G."/>
            <person name="Kriegs J.O."/>
            <person name="Brosius J."/>
            <person name="Murchison E.P."/>
            <person name="Sachidanandam R."/>
            <person name="Smith C."/>
            <person name="Hannon G.J."/>
            <person name="Tsend-Ayush E."/>
            <person name="McMillan D."/>
            <person name="Attenborough R."/>
            <person name="Rens W."/>
            <person name="Ferguson-Smith M."/>
            <person name="Lefevre C.M."/>
            <person name="Sharp J.A."/>
            <person name="Nicholas K.R."/>
            <person name="Ray D.A."/>
            <person name="Kube M."/>
            <person name="Reinhardt R."/>
            <person name="Pringle T.H."/>
            <person name="Taylor J."/>
            <person name="Jones R.C."/>
            <person name="Nixon B."/>
            <person name="Dacheux J.L."/>
            <person name="Niwa H."/>
            <person name="Sekita Y."/>
            <person name="Huang X."/>
            <person name="Stark A."/>
            <person name="Kheradpour P."/>
            <person name="Kellis M."/>
            <person name="Flicek P."/>
            <person name="Chen Y."/>
            <person name="Webber C."/>
            <person name="Hardison R."/>
            <person name="Nelson J."/>
            <person name="Hallsworth-Pepin K."/>
            <person name="Delehaunty K."/>
            <person name="Markovic C."/>
            <person name="Minx P."/>
            <person name="Feng Y."/>
            <person name="Kremitzki C."/>
            <person name="Mitreva M."/>
            <person name="Glasscock J."/>
            <person name="Wylie T."/>
            <person name="Wohldmann P."/>
            <person name="Thiru P."/>
            <person name="Nhan M.N."/>
            <person name="Pohl C.S."/>
            <person name="Smith S.M."/>
            <person name="Hou S."/>
            <person name="Nefedov M."/>
            <person name="de Jong P.J."/>
            <person name="Renfree M.B."/>
            <person name="Mardis E.R."/>
            <person name="Wilson R.K."/>
        </authorList>
    </citation>
    <scope>NUCLEOTIDE SEQUENCE [LARGE SCALE GENOMIC DNA]</scope>
    <source>
        <strain evidence="14 15">Glennie</strain>
    </source>
</reference>
<feature type="domain" description="Ig-like" evidence="13">
    <location>
        <begin position="26"/>
        <end position="124"/>
    </location>
</feature>
<dbReference type="AlphaFoldDB" id="A0A6I8PMI7"/>
<dbReference type="InterPro" id="IPR003599">
    <property type="entry name" value="Ig_sub"/>
</dbReference>
<keyword evidence="6" id="KW-1064">Adaptive immunity</keyword>
<dbReference type="InterPro" id="IPR036179">
    <property type="entry name" value="Ig-like_dom_sf"/>
</dbReference>
<evidence type="ECO:0000313" key="14">
    <source>
        <dbReference type="Ensembl" id="ENSOANP00000053719.1"/>
    </source>
</evidence>
<dbReference type="Bgee" id="ENSOANG00000010356">
    <property type="expression patterns" value="Expressed in liver and 5 other cell types or tissues"/>
</dbReference>
<dbReference type="InterPro" id="IPR042414">
    <property type="entry name" value="CD8B"/>
</dbReference>
<name>A0A6I8PMI7_ORNAN</name>
<keyword evidence="3 12" id="KW-0732">Signal</keyword>
<dbReference type="GO" id="GO:0042288">
    <property type="term" value="F:MHC class I protein binding"/>
    <property type="evidence" value="ECO:0007669"/>
    <property type="project" value="InterPro"/>
</dbReference>
<keyword evidence="7 11" id="KW-0472">Membrane</keyword>
<dbReference type="GO" id="GO:0050776">
    <property type="term" value="P:regulation of immune response"/>
    <property type="evidence" value="ECO:0007669"/>
    <property type="project" value="InterPro"/>
</dbReference>
<keyword evidence="10" id="KW-0393">Immunoglobulin domain</keyword>
<keyword evidence="2 11" id="KW-0812">Transmembrane</keyword>
<dbReference type="InterPro" id="IPR013106">
    <property type="entry name" value="Ig_V-set"/>
</dbReference>
<evidence type="ECO:0000256" key="12">
    <source>
        <dbReference type="SAM" id="SignalP"/>
    </source>
</evidence>
<evidence type="ECO:0000256" key="7">
    <source>
        <dbReference type="ARBA" id="ARBA00023136"/>
    </source>
</evidence>
<evidence type="ECO:0000256" key="3">
    <source>
        <dbReference type="ARBA" id="ARBA00022729"/>
    </source>
</evidence>
<dbReference type="PROSITE" id="PS50835">
    <property type="entry name" value="IG_LIKE"/>
    <property type="match status" value="1"/>
</dbReference>
<evidence type="ECO:0000256" key="1">
    <source>
        <dbReference type="ARBA" id="ARBA00004479"/>
    </source>
</evidence>
<dbReference type="Ensembl" id="ENSOANT00000070912.1">
    <property type="protein sequence ID" value="ENSOANP00000053719.1"/>
    <property type="gene ID" value="ENSOANG00000010356.3"/>
</dbReference>
<reference evidence="14" key="2">
    <citation type="submission" date="2025-08" db="UniProtKB">
        <authorList>
            <consortium name="Ensembl"/>
        </authorList>
    </citation>
    <scope>IDENTIFICATION</scope>
    <source>
        <strain evidence="14">Glennie</strain>
    </source>
</reference>
<accession>A0A6I8PMI7</accession>
<organism evidence="14 15">
    <name type="scientific">Ornithorhynchus anatinus</name>
    <name type="common">Duckbill platypus</name>
    <dbReference type="NCBI Taxonomy" id="9258"/>
    <lineage>
        <taxon>Eukaryota</taxon>
        <taxon>Metazoa</taxon>
        <taxon>Chordata</taxon>
        <taxon>Craniata</taxon>
        <taxon>Vertebrata</taxon>
        <taxon>Euteleostomi</taxon>
        <taxon>Mammalia</taxon>
        <taxon>Monotremata</taxon>
        <taxon>Ornithorhynchidae</taxon>
        <taxon>Ornithorhynchus</taxon>
    </lineage>
</organism>